<reference evidence="4 5" key="1">
    <citation type="journal article" date="2017" name="Mol. Biol. Evol.">
        <title>The 4-celled Tetrabaena socialis nuclear genome reveals the essential components for genetic control of cell number at the origin of multicellularity in the volvocine lineage.</title>
        <authorList>
            <person name="Featherston J."/>
            <person name="Arakaki Y."/>
            <person name="Hanschen E.R."/>
            <person name="Ferris P.J."/>
            <person name="Michod R.E."/>
            <person name="Olson B.J.S.C."/>
            <person name="Nozaki H."/>
            <person name="Durand P.M."/>
        </authorList>
    </citation>
    <scope>NUCLEOTIDE SEQUENCE [LARGE SCALE GENOMIC DNA]</scope>
    <source>
        <strain evidence="4 5">NIES-571</strain>
    </source>
</reference>
<accession>A0A2J8AHK6</accession>
<feature type="compositionally biased region" description="Acidic residues" evidence="2">
    <location>
        <begin position="86"/>
        <end position="98"/>
    </location>
</feature>
<dbReference type="GO" id="GO:0003723">
    <property type="term" value="F:RNA binding"/>
    <property type="evidence" value="ECO:0007669"/>
    <property type="project" value="TreeGrafter"/>
</dbReference>
<dbReference type="OrthoDB" id="6513042at2759"/>
<keyword evidence="5" id="KW-1185">Reference proteome</keyword>
<feature type="compositionally biased region" description="Low complexity" evidence="2">
    <location>
        <begin position="11"/>
        <end position="20"/>
    </location>
</feature>
<feature type="region of interest" description="Disordered" evidence="2">
    <location>
        <begin position="1"/>
        <end position="20"/>
    </location>
</feature>
<dbReference type="InterPro" id="IPR027417">
    <property type="entry name" value="P-loop_NTPase"/>
</dbReference>
<feature type="domain" description="Helicase C-terminal" evidence="3">
    <location>
        <begin position="330"/>
        <end position="514"/>
    </location>
</feature>
<evidence type="ECO:0000313" key="5">
    <source>
        <dbReference type="Proteomes" id="UP000236333"/>
    </source>
</evidence>
<evidence type="ECO:0000256" key="2">
    <source>
        <dbReference type="SAM" id="MobiDB-lite"/>
    </source>
</evidence>
<dbReference type="PROSITE" id="PS51194">
    <property type="entry name" value="HELICASE_CTER"/>
    <property type="match status" value="1"/>
</dbReference>
<dbReference type="Gene3D" id="3.40.50.300">
    <property type="entry name" value="P-loop containing nucleotide triphosphate hydrolases"/>
    <property type="match status" value="1"/>
</dbReference>
<feature type="region of interest" description="Disordered" evidence="2">
    <location>
        <begin position="496"/>
        <end position="535"/>
    </location>
</feature>
<proteinExistence type="predicted"/>
<dbReference type="Pfam" id="PF00271">
    <property type="entry name" value="Helicase_C"/>
    <property type="match status" value="1"/>
</dbReference>
<dbReference type="EMBL" id="PGGS01000017">
    <property type="protein sequence ID" value="PNH11987.1"/>
    <property type="molecule type" value="Genomic_DNA"/>
</dbReference>
<gene>
    <name evidence="4" type="ORF">TSOC_001117</name>
</gene>
<dbReference type="GO" id="GO:0005737">
    <property type="term" value="C:cytoplasm"/>
    <property type="evidence" value="ECO:0007669"/>
    <property type="project" value="TreeGrafter"/>
</dbReference>
<dbReference type="Proteomes" id="UP000236333">
    <property type="component" value="Unassembled WGS sequence"/>
</dbReference>
<feature type="region of interest" description="Disordered" evidence="2">
    <location>
        <begin position="37"/>
        <end position="98"/>
    </location>
</feature>
<evidence type="ECO:0000313" key="4">
    <source>
        <dbReference type="EMBL" id="PNH11987.1"/>
    </source>
</evidence>
<dbReference type="InterPro" id="IPR001650">
    <property type="entry name" value="Helicase_C-like"/>
</dbReference>
<comment type="caution">
    <text evidence="4">The sequence shown here is derived from an EMBL/GenBank/DDBJ whole genome shotgun (WGS) entry which is preliminary data.</text>
</comment>
<dbReference type="SUPFAM" id="SSF52540">
    <property type="entry name" value="P-loop containing nucleoside triphosphate hydrolases"/>
    <property type="match status" value="1"/>
</dbReference>
<evidence type="ECO:0000256" key="1">
    <source>
        <dbReference type="ARBA" id="ARBA00022801"/>
    </source>
</evidence>
<dbReference type="GO" id="GO:0005634">
    <property type="term" value="C:nucleus"/>
    <property type="evidence" value="ECO:0007669"/>
    <property type="project" value="TreeGrafter"/>
</dbReference>
<evidence type="ECO:0000259" key="3">
    <source>
        <dbReference type="PROSITE" id="PS51194"/>
    </source>
</evidence>
<dbReference type="GO" id="GO:0030422">
    <property type="term" value="P:siRNA processing"/>
    <property type="evidence" value="ECO:0007669"/>
    <property type="project" value="TreeGrafter"/>
</dbReference>
<dbReference type="PANTHER" id="PTHR14950:SF37">
    <property type="entry name" value="ENDORIBONUCLEASE DICER"/>
    <property type="match status" value="1"/>
</dbReference>
<protein>
    <submittedName>
        <fullName evidence="4">Endoribonuclease Dicer 1</fullName>
    </submittedName>
</protein>
<sequence>MSSTQLGERVLPGAAPGTGPDAAAAALLLVLSEPGSSQLTVTPLPLPATNASSAGLQGPPAGQAQRRPPSQLRERGGGAGGGGGDSSEEEEEEDGAEDDMSLIAADGSRLPDFQLGALMESGSLAAGGELSGSVWVGAEGVGRGPHGVAVASARALSCTRAAGRAVGGLARLRLSAMRFALQAAVDDAASMLPLGLREALALPPLAGGAAEGGSIRADGSAGLALEAQVVVTALAAAAAALTEVMAAAVGCGGGEAVLKELAGQLYACRRLPLEARDAGRLLPWAERLMRLAPPEELQRQVLELPPGVGPAMRAPAPGAAPAGLRLVTAPVQWLIATLQDHHKPRGSAAVGAAMVFCQRKITCLALQRLLQELPCVRGVLRSSIFMGNSTTEISALSLAMSPKKQERVRQDFSSGRLNLLLCTDVGAEGLDFRQAQLVIMYDPPKHVTPFVQSRGRARAAGGRFLLLARSGAEVNLIAKHARSEAAMVEEALKRSEAARQGNGEEGAPGRRWSEAQAAGVGDEMYTVPETADFVP</sequence>
<dbReference type="AlphaFoldDB" id="A0A2J8AHK6"/>
<organism evidence="4 5">
    <name type="scientific">Tetrabaena socialis</name>
    <dbReference type="NCBI Taxonomy" id="47790"/>
    <lineage>
        <taxon>Eukaryota</taxon>
        <taxon>Viridiplantae</taxon>
        <taxon>Chlorophyta</taxon>
        <taxon>core chlorophytes</taxon>
        <taxon>Chlorophyceae</taxon>
        <taxon>CS clade</taxon>
        <taxon>Chlamydomonadales</taxon>
        <taxon>Tetrabaenaceae</taxon>
        <taxon>Tetrabaena</taxon>
    </lineage>
</organism>
<dbReference type="PANTHER" id="PTHR14950">
    <property type="entry name" value="DICER-RELATED"/>
    <property type="match status" value="1"/>
</dbReference>
<keyword evidence="1" id="KW-0378">Hydrolase</keyword>
<dbReference type="GO" id="GO:0004525">
    <property type="term" value="F:ribonuclease III activity"/>
    <property type="evidence" value="ECO:0007669"/>
    <property type="project" value="TreeGrafter"/>
</dbReference>
<name>A0A2J8AHK6_9CHLO</name>
<dbReference type="SMART" id="SM00490">
    <property type="entry name" value="HELICc"/>
    <property type="match status" value="1"/>
</dbReference>